<reference evidence="8" key="1">
    <citation type="journal article" date="2021" name="Nat. Commun.">
        <title>Genetic determinants of endophytism in the Arabidopsis root mycobiome.</title>
        <authorList>
            <person name="Mesny F."/>
            <person name="Miyauchi S."/>
            <person name="Thiergart T."/>
            <person name="Pickel B."/>
            <person name="Atanasova L."/>
            <person name="Karlsson M."/>
            <person name="Huettel B."/>
            <person name="Barry K.W."/>
            <person name="Haridas S."/>
            <person name="Chen C."/>
            <person name="Bauer D."/>
            <person name="Andreopoulos W."/>
            <person name="Pangilinan J."/>
            <person name="LaButti K."/>
            <person name="Riley R."/>
            <person name="Lipzen A."/>
            <person name="Clum A."/>
            <person name="Drula E."/>
            <person name="Henrissat B."/>
            <person name="Kohler A."/>
            <person name="Grigoriev I.V."/>
            <person name="Martin F.M."/>
            <person name="Hacquard S."/>
        </authorList>
    </citation>
    <scope>NUCLEOTIDE SEQUENCE</scope>
    <source>
        <strain evidence="8">MPI-CAGE-CH-0230</strain>
    </source>
</reference>
<dbReference type="AlphaFoldDB" id="A0A9P8YGG4"/>
<evidence type="ECO:0000256" key="6">
    <source>
        <dbReference type="ARBA" id="ARBA00037847"/>
    </source>
</evidence>
<comment type="caution">
    <text evidence="8">The sequence shown here is derived from an EMBL/GenBank/DDBJ whole genome shotgun (WGS) entry which is preliminary data.</text>
</comment>
<sequence length="384" mass="40892">MASSPFAAMTRLSPQVWLHEHSSSAAAAAPSPANAPIPIPPPPPKVILLASWMGARDLHIAKYTARYAALYPSASILVVKFDPAQLWFSAAGRRAVGPAVAYLQSMVASGELHTGTGSGSGSARDGDDGGDDDDDDDKKHKPQLLIHLFSNGGATTMQNIYLHWHKQQQSPPMPFPASVAIYDSAPGLPTLASTYRAFSISLLPKQAILRAIFTPVLAAFCLGVWFHVRFVLKALLAPLGLAELDPLSRNFIVLNDSGPSISSSSTDDADADAAGEQEGAAGEAVAGSRGGMIGRQTLRTYIYSKEDDLIDYRDCEKHAADAVTGSGGGVGTRGKKNSHHPGGGRVKIPCRLEMFHGSGHVAHMRHDPDRYWRVVGETWAQGTR</sequence>
<dbReference type="PANTHER" id="PTHR12265:SF30">
    <property type="entry name" value="TRANSMEMBRANE PROTEIN 53"/>
    <property type="match status" value="1"/>
</dbReference>
<protein>
    <recommendedName>
        <fullName evidence="10">Indole-diterpene biosynthesis protein PaxU</fullName>
    </recommendedName>
</protein>
<keyword evidence="9" id="KW-1185">Reference proteome</keyword>
<keyword evidence="4" id="KW-0472">Membrane</keyword>
<comment type="subcellular location">
    <subcellularLocation>
        <location evidence="6">Endomembrane system</location>
        <topology evidence="6">Single-pass membrane protein</topology>
    </subcellularLocation>
    <subcellularLocation>
        <location evidence="1">Nucleus membrane</location>
    </subcellularLocation>
</comment>
<evidence type="ECO:0000256" key="5">
    <source>
        <dbReference type="ARBA" id="ARBA00023242"/>
    </source>
</evidence>
<gene>
    <name evidence="8" type="ORF">B0I36DRAFT_343870</name>
</gene>
<keyword evidence="5" id="KW-0539">Nucleus</keyword>
<name>A0A9P8YGG4_9PEZI</name>
<feature type="region of interest" description="Disordered" evidence="7">
    <location>
        <begin position="113"/>
        <end position="138"/>
    </location>
</feature>
<evidence type="ECO:0000256" key="2">
    <source>
        <dbReference type="ARBA" id="ARBA00022692"/>
    </source>
</evidence>
<keyword evidence="3" id="KW-1133">Transmembrane helix</keyword>
<dbReference type="GeneID" id="70185750"/>
<evidence type="ECO:0000256" key="7">
    <source>
        <dbReference type="SAM" id="MobiDB-lite"/>
    </source>
</evidence>
<dbReference type="GO" id="GO:0031965">
    <property type="term" value="C:nuclear membrane"/>
    <property type="evidence" value="ECO:0007669"/>
    <property type="project" value="UniProtKB-SubCell"/>
</dbReference>
<feature type="region of interest" description="Disordered" evidence="7">
    <location>
        <begin position="323"/>
        <end position="345"/>
    </location>
</feature>
<dbReference type="Pfam" id="PF05705">
    <property type="entry name" value="DUF829"/>
    <property type="match status" value="1"/>
</dbReference>
<feature type="compositionally biased region" description="Low complexity" evidence="7">
    <location>
        <begin position="276"/>
        <end position="287"/>
    </location>
</feature>
<proteinExistence type="predicted"/>
<evidence type="ECO:0000256" key="3">
    <source>
        <dbReference type="ARBA" id="ARBA00022989"/>
    </source>
</evidence>
<dbReference type="OrthoDB" id="77878at2759"/>
<keyword evidence="2" id="KW-0812">Transmembrane</keyword>
<dbReference type="Proteomes" id="UP000756346">
    <property type="component" value="Unassembled WGS sequence"/>
</dbReference>
<dbReference type="EMBL" id="JAGTJQ010000001">
    <property type="protein sequence ID" value="KAH7040071.1"/>
    <property type="molecule type" value="Genomic_DNA"/>
</dbReference>
<dbReference type="PANTHER" id="PTHR12265">
    <property type="entry name" value="TRANSMEMBRANE PROTEIN 53"/>
    <property type="match status" value="1"/>
</dbReference>
<evidence type="ECO:0000313" key="8">
    <source>
        <dbReference type="EMBL" id="KAH7040071.1"/>
    </source>
</evidence>
<accession>A0A9P8YGG4</accession>
<feature type="region of interest" description="Disordered" evidence="7">
    <location>
        <begin position="260"/>
        <end position="287"/>
    </location>
</feature>
<organism evidence="8 9">
    <name type="scientific">Microdochium trichocladiopsis</name>
    <dbReference type="NCBI Taxonomy" id="1682393"/>
    <lineage>
        <taxon>Eukaryota</taxon>
        <taxon>Fungi</taxon>
        <taxon>Dikarya</taxon>
        <taxon>Ascomycota</taxon>
        <taxon>Pezizomycotina</taxon>
        <taxon>Sordariomycetes</taxon>
        <taxon>Xylariomycetidae</taxon>
        <taxon>Xylariales</taxon>
        <taxon>Microdochiaceae</taxon>
        <taxon>Microdochium</taxon>
    </lineage>
</organism>
<evidence type="ECO:0008006" key="10">
    <source>
        <dbReference type="Google" id="ProtNLM"/>
    </source>
</evidence>
<dbReference type="InterPro" id="IPR008547">
    <property type="entry name" value="DUF829_TMEM53"/>
</dbReference>
<evidence type="ECO:0000256" key="4">
    <source>
        <dbReference type="ARBA" id="ARBA00023136"/>
    </source>
</evidence>
<dbReference type="RefSeq" id="XP_046018126.1">
    <property type="nucleotide sequence ID" value="XM_046156204.1"/>
</dbReference>
<evidence type="ECO:0000256" key="1">
    <source>
        <dbReference type="ARBA" id="ARBA00004126"/>
    </source>
</evidence>
<evidence type="ECO:0000313" key="9">
    <source>
        <dbReference type="Proteomes" id="UP000756346"/>
    </source>
</evidence>